<gene>
    <name evidence="5" type="ORF">A2G96_23355</name>
</gene>
<dbReference type="InterPro" id="IPR020904">
    <property type="entry name" value="Sc_DH/Rdtase_CS"/>
</dbReference>
<evidence type="ECO:0000259" key="4">
    <source>
        <dbReference type="SMART" id="SM00822"/>
    </source>
</evidence>
<dbReference type="PANTHER" id="PTHR24321:SF8">
    <property type="entry name" value="ESTRADIOL 17-BETA-DEHYDROGENASE 8-RELATED"/>
    <property type="match status" value="1"/>
</dbReference>
<dbReference type="SMART" id="SM00822">
    <property type="entry name" value="PKS_KR"/>
    <property type="match status" value="1"/>
</dbReference>
<dbReference type="KEGG" id="cnan:A2G96_23355"/>
<evidence type="ECO:0000313" key="6">
    <source>
        <dbReference type="Proteomes" id="UP000075238"/>
    </source>
</evidence>
<dbReference type="PROSITE" id="PS00061">
    <property type="entry name" value="ADH_SHORT"/>
    <property type="match status" value="1"/>
</dbReference>
<keyword evidence="3" id="KW-0520">NAD</keyword>
<name>A0A142JRQ9_9BURK</name>
<dbReference type="Gene3D" id="3.40.50.720">
    <property type="entry name" value="NAD(P)-binding Rossmann-like Domain"/>
    <property type="match status" value="1"/>
</dbReference>
<evidence type="ECO:0000256" key="3">
    <source>
        <dbReference type="ARBA" id="ARBA00023027"/>
    </source>
</evidence>
<dbReference type="Proteomes" id="UP000075238">
    <property type="component" value="Chromosome 2"/>
</dbReference>
<evidence type="ECO:0000313" key="5">
    <source>
        <dbReference type="EMBL" id="AMR80771.1"/>
    </source>
</evidence>
<dbReference type="PRINTS" id="PR00080">
    <property type="entry name" value="SDRFAMILY"/>
</dbReference>
<dbReference type="EMBL" id="CP014845">
    <property type="protein sequence ID" value="AMR80771.1"/>
    <property type="molecule type" value="Genomic_DNA"/>
</dbReference>
<protein>
    <submittedName>
        <fullName evidence="5">Short-chain dehydrogenase</fullName>
    </submittedName>
</protein>
<dbReference type="GO" id="GO:0016491">
    <property type="term" value="F:oxidoreductase activity"/>
    <property type="evidence" value="ECO:0007669"/>
    <property type="project" value="UniProtKB-KW"/>
</dbReference>
<dbReference type="FunFam" id="3.40.50.720:FF:000084">
    <property type="entry name" value="Short-chain dehydrogenase reductase"/>
    <property type="match status" value="1"/>
</dbReference>
<keyword evidence="6" id="KW-1185">Reference proteome</keyword>
<dbReference type="InterPro" id="IPR002347">
    <property type="entry name" value="SDR_fam"/>
</dbReference>
<dbReference type="PRINTS" id="PR00081">
    <property type="entry name" value="GDHRDH"/>
</dbReference>
<accession>A0A142JRQ9</accession>
<organism evidence="5 6">
    <name type="scientific">Cupriavidus nantongensis</name>
    <dbReference type="NCBI Taxonomy" id="1796606"/>
    <lineage>
        <taxon>Bacteria</taxon>
        <taxon>Pseudomonadati</taxon>
        <taxon>Pseudomonadota</taxon>
        <taxon>Betaproteobacteria</taxon>
        <taxon>Burkholderiales</taxon>
        <taxon>Burkholderiaceae</taxon>
        <taxon>Cupriavidus</taxon>
    </lineage>
</organism>
<dbReference type="InterPro" id="IPR036291">
    <property type="entry name" value="NAD(P)-bd_dom_sf"/>
</dbReference>
<dbReference type="AlphaFoldDB" id="A0A142JRQ9"/>
<dbReference type="OrthoDB" id="8557335at2"/>
<dbReference type="SUPFAM" id="SSF51735">
    <property type="entry name" value="NAD(P)-binding Rossmann-fold domains"/>
    <property type="match status" value="1"/>
</dbReference>
<dbReference type="STRING" id="1796606.A2G96_23355"/>
<evidence type="ECO:0000256" key="1">
    <source>
        <dbReference type="ARBA" id="ARBA00006484"/>
    </source>
</evidence>
<keyword evidence="2" id="KW-0560">Oxidoreductase</keyword>
<evidence type="ECO:0000256" key="2">
    <source>
        <dbReference type="ARBA" id="ARBA00023002"/>
    </source>
</evidence>
<sequence length="253" mass="26004">MTSPNTPHGAFAGKVAIVTGAASGIGLATTELLHAEGANVIAVGRGSNVEALARPGIVPVVADVAREESAVRAVATAIERFGKLDILVNNAAVINNKPLVDMSLEDWNGIQAVNATGAFLFSREAMRVMMPAKTGAIVNVGSYACYQAFPLIAAYAASKGALAQLTRALSLEAIEHGIRVNAVGSGDVITNITNHIHADGQAFLAEHGKKAPIRRAAQPKEIAEVIAFLASEKASFMVGAVVMADGGMSVALP</sequence>
<dbReference type="PANTHER" id="PTHR24321">
    <property type="entry name" value="DEHYDROGENASES, SHORT CHAIN"/>
    <property type="match status" value="1"/>
</dbReference>
<comment type="similarity">
    <text evidence="1">Belongs to the short-chain dehydrogenases/reductases (SDR) family.</text>
</comment>
<feature type="domain" description="Ketoreductase" evidence="4">
    <location>
        <begin position="14"/>
        <end position="177"/>
    </location>
</feature>
<dbReference type="CDD" id="cd05233">
    <property type="entry name" value="SDR_c"/>
    <property type="match status" value="1"/>
</dbReference>
<dbReference type="RefSeq" id="WP_062802599.1">
    <property type="nucleotide sequence ID" value="NZ_CP014845.1"/>
</dbReference>
<dbReference type="InterPro" id="IPR057326">
    <property type="entry name" value="KR_dom"/>
</dbReference>
<reference evidence="5 6" key="1">
    <citation type="submission" date="2016-03" db="EMBL/GenBank/DDBJ databases">
        <title>Complete genome sequence of a novel chlorpyrifos degrading bacterium, Cupriavidus nantongensis sp. X1.</title>
        <authorList>
            <person name="Fang L."/>
        </authorList>
    </citation>
    <scope>NUCLEOTIDE SEQUENCE [LARGE SCALE GENOMIC DNA]</scope>
    <source>
        <strain evidence="5 6">X1</strain>
    </source>
</reference>
<proteinExistence type="inferred from homology"/>
<dbReference type="Pfam" id="PF13561">
    <property type="entry name" value="adh_short_C2"/>
    <property type="match status" value="1"/>
</dbReference>